<dbReference type="EMBL" id="CPZJ01000015">
    <property type="protein sequence ID" value="CNG22583.1"/>
    <property type="molecule type" value="Genomic_DNA"/>
</dbReference>
<evidence type="ECO:0000313" key="2">
    <source>
        <dbReference type="EMBL" id="CNG22583.1"/>
    </source>
</evidence>
<proteinExistence type="predicted"/>
<evidence type="ECO:0000313" key="3">
    <source>
        <dbReference type="Proteomes" id="UP000038750"/>
    </source>
</evidence>
<dbReference type="Proteomes" id="UP000038750">
    <property type="component" value="Unassembled WGS sequence"/>
</dbReference>
<sequence>MLLSCLYSEPATDNDPQPVLCKYINTLLSHTLSVQLYARYSMIISVEEEVAHREPRQKRPPTVVRELIPPATQH</sequence>
<name>A0A0T9MLI1_YERIN</name>
<dbReference type="KEGG" id="yin:CH53_169"/>
<gene>
    <name evidence="2" type="ORF">ERS008530_03247</name>
</gene>
<organism evidence="2 3">
    <name type="scientific">Yersinia intermedia</name>
    <dbReference type="NCBI Taxonomy" id="631"/>
    <lineage>
        <taxon>Bacteria</taxon>
        <taxon>Pseudomonadati</taxon>
        <taxon>Pseudomonadota</taxon>
        <taxon>Gammaproteobacteria</taxon>
        <taxon>Enterobacterales</taxon>
        <taxon>Yersiniaceae</taxon>
        <taxon>Yersinia</taxon>
    </lineage>
</organism>
<accession>A0A0T9MLI1</accession>
<feature type="region of interest" description="Disordered" evidence="1">
    <location>
        <begin position="51"/>
        <end position="74"/>
    </location>
</feature>
<reference evidence="2 3" key="1">
    <citation type="submission" date="2015-03" db="EMBL/GenBank/DDBJ databases">
        <authorList>
            <person name="Murphy D."/>
        </authorList>
    </citation>
    <scope>NUCLEOTIDE SEQUENCE [LARGE SCALE GENOMIC DNA]</scope>
    <source>
        <strain evidence="2 3">BR165/97</strain>
    </source>
</reference>
<protein>
    <submittedName>
        <fullName evidence="2">Uncharacterized protein</fullName>
    </submittedName>
</protein>
<evidence type="ECO:0000256" key="1">
    <source>
        <dbReference type="SAM" id="MobiDB-lite"/>
    </source>
</evidence>
<dbReference type="AlphaFoldDB" id="A0A0T9MLI1"/>